<keyword evidence="1" id="KW-1133">Transmembrane helix</keyword>
<accession>A0A5E4M8U5</accession>
<evidence type="ECO:0000256" key="1">
    <source>
        <dbReference type="SAM" id="Phobius"/>
    </source>
</evidence>
<feature type="transmembrane region" description="Helical" evidence="1">
    <location>
        <begin position="84"/>
        <end position="105"/>
    </location>
</feature>
<gene>
    <name evidence="2" type="ORF">CINCED_3A007176</name>
</gene>
<proteinExistence type="predicted"/>
<reference evidence="2 3" key="1">
    <citation type="submission" date="2019-08" db="EMBL/GenBank/DDBJ databases">
        <authorList>
            <person name="Alioto T."/>
            <person name="Alioto T."/>
            <person name="Gomez Garrido J."/>
        </authorList>
    </citation>
    <scope>NUCLEOTIDE SEQUENCE [LARGE SCALE GENOMIC DNA]</scope>
</reference>
<dbReference type="AlphaFoldDB" id="A0A5E4M8U5"/>
<protein>
    <submittedName>
        <fullName evidence="2">Uncharacterized protein</fullName>
    </submittedName>
</protein>
<keyword evidence="1" id="KW-0812">Transmembrane</keyword>
<organism evidence="2 3">
    <name type="scientific">Cinara cedri</name>
    <dbReference type="NCBI Taxonomy" id="506608"/>
    <lineage>
        <taxon>Eukaryota</taxon>
        <taxon>Metazoa</taxon>
        <taxon>Ecdysozoa</taxon>
        <taxon>Arthropoda</taxon>
        <taxon>Hexapoda</taxon>
        <taxon>Insecta</taxon>
        <taxon>Pterygota</taxon>
        <taxon>Neoptera</taxon>
        <taxon>Paraneoptera</taxon>
        <taxon>Hemiptera</taxon>
        <taxon>Sternorrhyncha</taxon>
        <taxon>Aphidomorpha</taxon>
        <taxon>Aphidoidea</taxon>
        <taxon>Aphididae</taxon>
        <taxon>Lachninae</taxon>
        <taxon>Cinara</taxon>
    </lineage>
</organism>
<keyword evidence="3" id="KW-1185">Reference proteome</keyword>
<evidence type="ECO:0000313" key="2">
    <source>
        <dbReference type="EMBL" id="VVC26232.1"/>
    </source>
</evidence>
<dbReference type="Proteomes" id="UP000325440">
    <property type="component" value="Unassembled WGS sequence"/>
</dbReference>
<sequence length="137" mass="16096">MEMFGYFEKTISDCYDSKGIKRKSDNDGSGVLTELSIDLVVGVMRTLLYAVINSILLIPKLFYLYVMFWNYATNRFWKIIKMDYSFKALFQMFVLSGQFVMFHLLLERCAYFLYLPISKFIVLSLRVLLILFGKGTR</sequence>
<dbReference type="EMBL" id="CABPRJ010000028">
    <property type="protein sequence ID" value="VVC26232.1"/>
    <property type="molecule type" value="Genomic_DNA"/>
</dbReference>
<keyword evidence="1" id="KW-0472">Membrane</keyword>
<feature type="transmembrane region" description="Helical" evidence="1">
    <location>
        <begin position="111"/>
        <end position="132"/>
    </location>
</feature>
<evidence type="ECO:0000313" key="3">
    <source>
        <dbReference type="Proteomes" id="UP000325440"/>
    </source>
</evidence>
<feature type="transmembrane region" description="Helical" evidence="1">
    <location>
        <begin position="47"/>
        <end position="72"/>
    </location>
</feature>
<name>A0A5E4M8U5_9HEMI</name>